<evidence type="ECO:0000256" key="3">
    <source>
        <dbReference type="ARBA" id="ARBA00023002"/>
    </source>
</evidence>
<dbReference type="GO" id="GO:0046872">
    <property type="term" value="F:metal ion binding"/>
    <property type="evidence" value="ECO:0007669"/>
    <property type="project" value="UniProtKB-KW"/>
</dbReference>
<keyword evidence="2 5" id="KW-0479">Metal-binding</keyword>
<evidence type="ECO:0000256" key="1">
    <source>
        <dbReference type="ARBA" id="ARBA00007358"/>
    </source>
</evidence>
<comment type="similarity">
    <text evidence="1">Belongs to the iron-containing alcohol dehydrogenase family.</text>
</comment>
<feature type="domain" description="Alcohol dehydrogenase iron-type/glycerol dehydrogenase GldA" evidence="7">
    <location>
        <begin position="11"/>
        <end position="157"/>
    </location>
</feature>
<dbReference type="PANTHER" id="PTHR43616:SF5">
    <property type="entry name" value="GLYCEROL DEHYDROGENASE 1"/>
    <property type="match status" value="1"/>
</dbReference>
<gene>
    <name evidence="8" type="ORF">OdinLCB4_004065</name>
</gene>
<dbReference type="PROSITE" id="PS00060">
    <property type="entry name" value="ADH_IRON_2"/>
    <property type="match status" value="1"/>
</dbReference>
<feature type="binding site" evidence="6">
    <location>
        <begin position="98"/>
        <end position="102"/>
    </location>
    <ligand>
        <name>NAD(+)</name>
        <dbReference type="ChEBI" id="CHEBI:57540"/>
    </ligand>
</feature>
<dbReference type="PIRSF" id="PIRSF000112">
    <property type="entry name" value="Glycerol_dehydrogenase"/>
    <property type="match status" value="1"/>
</dbReference>
<dbReference type="EMBL" id="CP091871">
    <property type="protein sequence ID" value="WEU39669.1"/>
    <property type="molecule type" value="Genomic_DNA"/>
</dbReference>
<reference evidence="8" key="2">
    <citation type="journal article" date="2022" name="Nat. Microbiol.">
        <title>A closed Candidatus Odinarchaeum chromosome exposes Asgard archaeal viruses.</title>
        <authorList>
            <person name="Tamarit D."/>
            <person name="Caceres E.F."/>
            <person name="Krupovic M."/>
            <person name="Nijland R."/>
            <person name="Eme L."/>
            <person name="Robinson N.P."/>
            <person name="Ettema T.J.G."/>
        </authorList>
    </citation>
    <scope>NUCLEOTIDE SEQUENCE</scope>
    <source>
        <strain evidence="8">LCB_4</strain>
    </source>
</reference>
<dbReference type="NCBIfam" id="NF006941">
    <property type="entry name" value="PRK09423.1"/>
    <property type="match status" value="1"/>
</dbReference>
<dbReference type="InterPro" id="IPR018211">
    <property type="entry name" value="ADH_Fe_CS"/>
</dbReference>
<feature type="binding site" evidence="5">
    <location>
        <position position="259"/>
    </location>
    <ligand>
        <name>glycerol</name>
        <dbReference type="ChEBI" id="CHEBI:17754"/>
    </ligand>
</feature>
<evidence type="ECO:0000256" key="5">
    <source>
        <dbReference type="PIRSR" id="PIRSR000112-1"/>
    </source>
</evidence>
<dbReference type="Gene3D" id="3.40.50.1970">
    <property type="match status" value="1"/>
</dbReference>
<dbReference type="KEGG" id="oyw:OdinLCB4_004065"/>
<evidence type="ECO:0000313" key="9">
    <source>
        <dbReference type="Proteomes" id="UP000186851"/>
    </source>
</evidence>
<feature type="binding site" evidence="6">
    <location>
        <position position="129"/>
    </location>
    <ligand>
        <name>NAD(+)</name>
        <dbReference type="ChEBI" id="CHEBI:57540"/>
    </ligand>
</feature>
<sequence>MVEIPKILVSPARYVQGRGAIYKIGEQVKLLGKKAVIFGGPTAMKVTGDIITESLKKNGVEVVHKDDTVKECTHNTINRLASIGTEYKADIVIGIGGGKSADTAKAVAAKMKAHVVTVPTQCATNADASGLSVVYTEKHEFVEYLFHPKNPDLVLVDSEILAKAPPQFITWGMGDALACMFEADACAAQPNAKNIPGGRSTAAAVALTHLCFENLMTYGVQAAKDAKKQLLTPAVEKIIESVKLLSCLGFESSGLAAAHATHNGLTIVPGLHVEHGQLVAFCTITQLILEGRAPEEIESIVSWVHEIGLPITLKELGIGAASENDLMKAAEKACDPHDTMGNMPLNITPQMVKDAILATDAIGTEYHEKCGCGH</sequence>
<keyword evidence="4 6" id="KW-0520">NAD</keyword>
<organism evidence="8 9">
    <name type="scientific">Odinarchaeota yellowstonii (strain LCB_4)</name>
    <dbReference type="NCBI Taxonomy" id="1841599"/>
    <lineage>
        <taxon>Archaea</taxon>
        <taxon>Promethearchaeati</taxon>
        <taxon>Candidatus Odinarchaeota</taxon>
        <taxon>Candidatus Odinarchaeia</taxon>
        <taxon>Candidatus Odinarchaeales</taxon>
        <taxon>Candidatus Odinarchaeaceae</taxon>
        <taxon>Candidatus Odinarchaeum</taxon>
    </lineage>
</organism>
<evidence type="ECO:0000256" key="2">
    <source>
        <dbReference type="ARBA" id="ARBA00022723"/>
    </source>
</evidence>
<feature type="binding site" evidence="5">
    <location>
        <position position="275"/>
    </location>
    <ligand>
        <name>glycerol</name>
        <dbReference type="ChEBI" id="CHEBI:17754"/>
    </ligand>
</feature>
<dbReference type="CDD" id="cd08170">
    <property type="entry name" value="GlyDH"/>
    <property type="match status" value="1"/>
</dbReference>
<dbReference type="GO" id="GO:0016614">
    <property type="term" value="F:oxidoreductase activity, acting on CH-OH group of donors"/>
    <property type="evidence" value="ECO:0007669"/>
    <property type="project" value="InterPro"/>
</dbReference>
<feature type="binding site" evidence="5">
    <location>
        <position position="175"/>
    </location>
    <ligand>
        <name>glycerol</name>
        <dbReference type="ChEBI" id="CHEBI:17754"/>
    </ligand>
</feature>
<dbReference type="Gene3D" id="1.20.1090.10">
    <property type="entry name" value="Dehydroquinate synthase-like - alpha domain"/>
    <property type="match status" value="1"/>
</dbReference>
<dbReference type="PANTHER" id="PTHR43616">
    <property type="entry name" value="GLYCEROL DEHYDROGENASE"/>
    <property type="match status" value="1"/>
</dbReference>
<dbReference type="InterPro" id="IPR016205">
    <property type="entry name" value="Glycerol_DH"/>
</dbReference>
<evidence type="ECO:0000313" key="8">
    <source>
        <dbReference type="EMBL" id="WEU39669.1"/>
    </source>
</evidence>
<evidence type="ECO:0000256" key="6">
    <source>
        <dbReference type="PIRSR" id="PIRSR000112-3"/>
    </source>
</evidence>
<evidence type="ECO:0000256" key="4">
    <source>
        <dbReference type="ARBA" id="ARBA00023027"/>
    </source>
</evidence>
<reference evidence="8" key="1">
    <citation type="journal article" date="2017" name="Nature">
        <title>Asgard archaea illuminate the origin of eukaryotic cellular complexity.</title>
        <authorList>
            <person name="Zaremba-Niedzwiedzka K."/>
            <person name="Caceres E.F."/>
            <person name="Saw J.H."/>
            <person name="Backstrom D."/>
            <person name="Juzokaite L."/>
            <person name="Vancaester E."/>
            <person name="Seitz K.W."/>
            <person name="Anantharaman K."/>
            <person name="Starnawski P."/>
            <person name="Kjeldsen K.U."/>
            <person name="Scott M.B."/>
            <person name="Nunoura T."/>
            <person name="Banfield J.F."/>
            <person name="Schramm A."/>
            <person name="Baker B.J."/>
            <person name="Spang A."/>
            <person name="Ettema T.J.G."/>
        </authorList>
    </citation>
    <scope>NUCLEOTIDE SEQUENCE</scope>
    <source>
        <strain evidence="8">LCB_4</strain>
    </source>
</reference>
<dbReference type="AlphaFoldDB" id="A0AAF0IAE0"/>
<dbReference type="SUPFAM" id="SSF56796">
    <property type="entry name" value="Dehydroquinate synthase-like"/>
    <property type="match status" value="1"/>
</dbReference>
<feature type="binding site" evidence="6">
    <location>
        <position position="131"/>
    </location>
    <ligand>
        <name>NAD(+)</name>
        <dbReference type="ChEBI" id="CHEBI:57540"/>
    </ligand>
</feature>
<accession>A0AAF0IAE0</accession>
<dbReference type="Pfam" id="PF00465">
    <property type="entry name" value="Fe-ADH"/>
    <property type="match status" value="1"/>
</dbReference>
<proteinExistence type="inferred from homology"/>
<dbReference type="Proteomes" id="UP000186851">
    <property type="component" value="Chromosome"/>
</dbReference>
<comment type="cofactor">
    <cofactor evidence="5">
        <name>Zn(2+)</name>
        <dbReference type="ChEBI" id="CHEBI:29105"/>
    </cofactor>
    <text evidence="5">Binds 1 zinc ion per subunit.</text>
</comment>
<keyword evidence="5" id="KW-0862">Zinc</keyword>
<keyword evidence="3" id="KW-0560">Oxidoreductase</keyword>
<name>A0AAF0IAE0_ODILC</name>
<dbReference type="InterPro" id="IPR001670">
    <property type="entry name" value="ADH_Fe/GldA"/>
</dbReference>
<evidence type="ECO:0000259" key="7">
    <source>
        <dbReference type="Pfam" id="PF00465"/>
    </source>
</evidence>
<protein>
    <submittedName>
        <fullName evidence="8">Glycerol dehydrogenase</fullName>
    </submittedName>
</protein>
<feature type="binding site" evidence="6">
    <location>
        <position position="135"/>
    </location>
    <ligand>
        <name>NAD(+)</name>
        <dbReference type="ChEBI" id="CHEBI:57540"/>
    </ligand>
</feature>